<dbReference type="InterPro" id="IPR025398">
    <property type="entry name" value="DUF4371"/>
</dbReference>
<accession>A0AAV7XLE9</accession>
<dbReference type="AlphaFoldDB" id="A0AAV7XLE9"/>
<feature type="domain" description="DUF4371" evidence="1">
    <location>
        <begin position="8"/>
        <end position="163"/>
    </location>
</feature>
<name>A0AAV7XLE9_9NEOP</name>
<dbReference type="Proteomes" id="UP001075354">
    <property type="component" value="Chromosome 6"/>
</dbReference>
<dbReference type="EMBL" id="JAPTSV010000006">
    <property type="protein sequence ID" value="KAJ1526617.1"/>
    <property type="molecule type" value="Genomic_DNA"/>
</dbReference>
<gene>
    <name evidence="2" type="ORF">ONE63_008203</name>
</gene>
<evidence type="ECO:0000313" key="3">
    <source>
        <dbReference type="Proteomes" id="UP001075354"/>
    </source>
</evidence>
<sequence>MFLSLKLLARQGLAIRGDTPTEGNLIQLLKRRAEDVPELARWLQRREKFVSPEIQNEMLKIMAHEIQRDIIKEIQASKVFSSIMDECRDEGNLEQLSICIRSVDLKTLQAVEHFMGFYTASDTKGQSLKEMFIDSLTRMTFDVSDQRDQCYVGGSNMRGRFKGVQALNKELQLLALYVHSFNHSLNLGIQDSLNSLPFAREALQWTHDVGVIIERSPKRQTRFDDIRASMDDCSDGVGP</sequence>
<reference evidence="2" key="1">
    <citation type="submission" date="2022-12" db="EMBL/GenBank/DDBJ databases">
        <title>Chromosome-level genome assembly of the bean flower thrips Megalurothrips usitatus.</title>
        <authorList>
            <person name="Ma L."/>
            <person name="Liu Q."/>
            <person name="Li H."/>
            <person name="Cai W."/>
        </authorList>
    </citation>
    <scope>NUCLEOTIDE SEQUENCE</scope>
    <source>
        <strain evidence="2">Cailab_2022a</strain>
    </source>
</reference>
<organism evidence="2 3">
    <name type="scientific">Megalurothrips usitatus</name>
    <name type="common">bean blossom thrips</name>
    <dbReference type="NCBI Taxonomy" id="439358"/>
    <lineage>
        <taxon>Eukaryota</taxon>
        <taxon>Metazoa</taxon>
        <taxon>Ecdysozoa</taxon>
        <taxon>Arthropoda</taxon>
        <taxon>Hexapoda</taxon>
        <taxon>Insecta</taxon>
        <taxon>Pterygota</taxon>
        <taxon>Neoptera</taxon>
        <taxon>Paraneoptera</taxon>
        <taxon>Thysanoptera</taxon>
        <taxon>Terebrantia</taxon>
        <taxon>Thripoidea</taxon>
        <taxon>Thripidae</taxon>
        <taxon>Megalurothrips</taxon>
    </lineage>
</organism>
<keyword evidence="3" id="KW-1185">Reference proteome</keyword>
<dbReference type="Pfam" id="PF14291">
    <property type="entry name" value="DUF4371"/>
    <property type="match status" value="1"/>
</dbReference>
<evidence type="ECO:0000259" key="1">
    <source>
        <dbReference type="Pfam" id="PF14291"/>
    </source>
</evidence>
<proteinExistence type="predicted"/>
<protein>
    <recommendedName>
        <fullName evidence="1">DUF4371 domain-containing protein</fullName>
    </recommendedName>
</protein>
<comment type="caution">
    <text evidence="2">The sequence shown here is derived from an EMBL/GenBank/DDBJ whole genome shotgun (WGS) entry which is preliminary data.</text>
</comment>
<dbReference type="PANTHER" id="PTHR45749">
    <property type="match status" value="1"/>
</dbReference>
<dbReference type="PANTHER" id="PTHR45749:SF21">
    <property type="entry name" value="DUF4371 DOMAIN-CONTAINING PROTEIN"/>
    <property type="match status" value="1"/>
</dbReference>
<evidence type="ECO:0000313" key="2">
    <source>
        <dbReference type="EMBL" id="KAJ1526617.1"/>
    </source>
</evidence>